<feature type="domain" description="PDZ" evidence="15">
    <location>
        <begin position="69"/>
        <end position="148"/>
    </location>
</feature>
<keyword evidence="13" id="KW-0206">Cytoskeleton</keyword>
<keyword evidence="12" id="KW-0009">Actin-binding</keyword>
<dbReference type="InterPro" id="IPR001849">
    <property type="entry name" value="PH_domain"/>
</dbReference>
<dbReference type="PROSITE" id="PS50003">
    <property type="entry name" value="PH_DOMAIN"/>
    <property type="match status" value="1"/>
</dbReference>
<keyword evidence="6" id="KW-0597">Phosphoprotein</keyword>
<dbReference type="EMBL" id="AMQM01000273">
    <property type="status" value="NOT_ANNOTATED_CDS"/>
    <property type="molecule type" value="Genomic_DNA"/>
</dbReference>
<evidence type="ECO:0000313" key="18">
    <source>
        <dbReference type="Proteomes" id="UP000015101"/>
    </source>
</evidence>
<dbReference type="SUPFAM" id="SSF50156">
    <property type="entry name" value="PDZ domain-like"/>
    <property type="match status" value="1"/>
</dbReference>
<organism evidence="17 18">
    <name type="scientific">Helobdella robusta</name>
    <name type="common">Californian leech</name>
    <dbReference type="NCBI Taxonomy" id="6412"/>
    <lineage>
        <taxon>Eukaryota</taxon>
        <taxon>Metazoa</taxon>
        <taxon>Spiralia</taxon>
        <taxon>Lophotrochozoa</taxon>
        <taxon>Annelida</taxon>
        <taxon>Clitellata</taxon>
        <taxon>Hirudinea</taxon>
        <taxon>Rhynchobdellida</taxon>
        <taxon>Glossiphoniidae</taxon>
        <taxon>Helobdella</taxon>
    </lineage>
</organism>
<evidence type="ECO:0000256" key="6">
    <source>
        <dbReference type="ARBA" id="ARBA00022553"/>
    </source>
</evidence>
<keyword evidence="18" id="KW-1185">Reference proteome</keyword>
<proteinExistence type="inferred from homology"/>
<dbReference type="STRING" id="6412.T1EDX0"/>
<evidence type="ECO:0000256" key="1">
    <source>
        <dbReference type="ARBA" id="ARBA00004184"/>
    </source>
</evidence>
<evidence type="ECO:0000256" key="13">
    <source>
        <dbReference type="ARBA" id="ARBA00023212"/>
    </source>
</evidence>
<dbReference type="Pfam" id="PF00595">
    <property type="entry name" value="PDZ"/>
    <property type="match status" value="1"/>
</dbReference>
<dbReference type="Pfam" id="PF23012">
    <property type="entry name" value="Syntrophin_4th"/>
    <property type="match status" value="1"/>
</dbReference>
<evidence type="ECO:0000313" key="16">
    <source>
        <dbReference type="EMBL" id="ESO12951.1"/>
    </source>
</evidence>
<dbReference type="AlphaFoldDB" id="T1EDX0"/>
<evidence type="ECO:0000313" key="17">
    <source>
        <dbReference type="EnsemblMetazoa" id="HelroP105641"/>
    </source>
</evidence>
<dbReference type="GO" id="GO:0005856">
    <property type="term" value="C:cytoskeleton"/>
    <property type="evidence" value="ECO:0007669"/>
    <property type="project" value="UniProtKB-SubCell"/>
</dbReference>
<evidence type="ECO:0000256" key="3">
    <source>
        <dbReference type="ARBA" id="ARBA00004282"/>
    </source>
</evidence>
<dbReference type="FunCoup" id="T1EDX0">
    <property type="interactions" value="39"/>
</dbReference>
<dbReference type="RefSeq" id="XP_009009671.1">
    <property type="nucleotide sequence ID" value="XM_009011423.1"/>
</dbReference>
<dbReference type="GeneID" id="20194772"/>
<dbReference type="InterPro" id="IPR055108">
    <property type="entry name" value="Syntrophin_4th"/>
</dbReference>
<evidence type="ECO:0000256" key="5">
    <source>
        <dbReference type="ARBA" id="ARBA00022490"/>
    </source>
</evidence>
<dbReference type="InterPro" id="IPR015482">
    <property type="entry name" value="Syntrophin"/>
</dbReference>
<evidence type="ECO:0000256" key="2">
    <source>
        <dbReference type="ARBA" id="ARBA00004245"/>
    </source>
</evidence>
<dbReference type="PANTHER" id="PTHR10554:SF12">
    <property type="entry name" value="IP02644P"/>
    <property type="match status" value="1"/>
</dbReference>
<dbReference type="Proteomes" id="UP000015101">
    <property type="component" value="Unassembled WGS sequence"/>
</dbReference>
<dbReference type="Gene3D" id="2.30.42.10">
    <property type="match status" value="1"/>
</dbReference>
<dbReference type="HOGENOM" id="CLU_026406_3_1_1"/>
<dbReference type="EnsemblMetazoa" id="HelroT105641">
    <property type="protein sequence ID" value="HelroP105641"/>
    <property type="gene ID" value="HelroG105641"/>
</dbReference>
<dbReference type="Gene3D" id="2.30.29.30">
    <property type="entry name" value="Pleckstrin-homology domain (PH domain)/Phosphotyrosine-binding domain (PTB)"/>
    <property type="match status" value="1"/>
</dbReference>
<evidence type="ECO:0000256" key="8">
    <source>
        <dbReference type="ARBA" id="ARBA00022837"/>
    </source>
</evidence>
<comment type="subcellular location">
    <subcellularLocation>
        <location evidence="3">Cell junction</location>
    </subcellularLocation>
    <subcellularLocation>
        <location evidence="2">Cytoplasm</location>
        <location evidence="2">Cytoskeleton</location>
    </subcellularLocation>
    <subcellularLocation>
        <location evidence="1">Endomembrane system</location>
        <topology evidence="1">Peripheral membrane protein</topology>
    </subcellularLocation>
</comment>
<protein>
    <recommendedName>
        <fullName evidence="19">PDZ domain-containing protein</fullName>
    </recommendedName>
</protein>
<dbReference type="SMART" id="SM00228">
    <property type="entry name" value="PDZ"/>
    <property type="match status" value="1"/>
</dbReference>
<gene>
    <name evidence="17" type="primary">20194772</name>
    <name evidence="16" type="ORF">HELRODRAFT_105641</name>
</gene>
<dbReference type="GO" id="GO:0070161">
    <property type="term" value="C:anchoring junction"/>
    <property type="evidence" value="ECO:0007669"/>
    <property type="project" value="UniProtKB-SubCell"/>
</dbReference>
<keyword evidence="9" id="KW-0112">Calmodulin-binding</keyword>
<evidence type="ECO:0000256" key="7">
    <source>
        <dbReference type="ARBA" id="ARBA00022737"/>
    </source>
</evidence>
<keyword evidence="11" id="KW-0472">Membrane</keyword>
<keyword evidence="7" id="KW-0677">Repeat</keyword>
<evidence type="ECO:0000259" key="14">
    <source>
        <dbReference type="PROSITE" id="PS50003"/>
    </source>
</evidence>
<comment type="similarity">
    <text evidence="4">Belongs to the syntrophin family.</text>
</comment>
<dbReference type="GO" id="GO:0016010">
    <property type="term" value="C:dystrophin-associated glycoprotein complex"/>
    <property type="evidence" value="ECO:0000318"/>
    <property type="project" value="GO_Central"/>
</dbReference>
<feature type="domain" description="PH" evidence="14">
    <location>
        <begin position="271"/>
        <end position="408"/>
    </location>
</feature>
<dbReference type="CTD" id="20194772"/>
<reference evidence="18" key="1">
    <citation type="submission" date="2012-12" db="EMBL/GenBank/DDBJ databases">
        <authorList>
            <person name="Hellsten U."/>
            <person name="Grimwood J."/>
            <person name="Chapman J.A."/>
            <person name="Shapiro H."/>
            <person name="Aerts A."/>
            <person name="Otillar R.P."/>
            <person name="Terry A.Y."/>
            <person name="Boore J.L."/>
            <person name="Simakov O."/>
            <person name="Marletaz F."/>
            <person name="Cho S.-J."/>
            <person name="Edsinger-Gonzales E."/>
            <person name="Havlak P."/>
            <person name="Kuo D.-H."/>
            <person name="Larsson T."/>
            <person name="Lv J."/>
            <person name="Arendt D."/>
            <person name="Savage R."/>
            <person name="Osoegawa K."/>
            <person name="de Jong P."/>
            <person name="Lindberg D.R."/>
            <person name="Seaver E.C."/>
            <person name="Weisblat D.A."/>
            <person name="Putnam N.H."/>
            <person name="Grigoriev I.V."/>
            <person name="Rokhsar D.S."/>
        </authorList>
    </citation>
    <scope>NUCLEOTIDE SEQUENCE</scope>
</reference>
<dbReference type="PANTHER" id="PTHR10554">
    <property type="entry name" value="SYNTROPHIN"/>
    <property type="match status" value="1"/>
</dbReference>
<dbReference type="GO" id="GO:0005198">
    <property type="term" value="F:structural molecule activity"/>
    <property type="evidence" value="ECO:0007669"/>
    <property type="project" value="InterPro"/>
</dbReference>
<keyword evidence="8" id="KW-0106">Calcium</keyword>
<evidence type="ECO:0000256" key="9">
    <source>
        <dbReference type="ARBA" id="ARBA00022860"/>
    </source>
</evidence>
<dbReference type="eggNOG" id="KOG3551">
    <property type="taxonomic scope" value="Eukaryota"/>
</dbReference>
<evidence type="ECO:0000259" key="15">
    <source>
        <dbReference type="PROSITE" id="PS50106"/>
    </source>
</evidence>
<dbReference type="FunFam" id="2.30.42.10:FF:000052">
    <property type="entry name" value="Syntrophin beta 1"/>
    <property type="match status" value="1"/>
</dbReference>
<dbReference type="OrthoDB" id="409749at2759"/>
<keyword evidence="5" id="KW-0963">Cytoplasm</keyword>
<dbReference type="PROSITE" id="PS50106">
    <property type="entry name" value="PDZ"/>
    <property type="match status" value="1"/>
</dbReference>
<evidence type="ECO:0008006" key="19">
    <source>
        <dbReference type="Google" id="ProtNLM"/>
    </source>
</evidence>
<evidence type="ECO:0000256" key="10">
    <source>
        <dbReference type="ARBA" id="ARBA00022949"/>
    </source>
</evidence>
<name>T1EDX0_HELRO</name>
<evidence type="ECO:0000256" key="12">
    <source>
        <dbReference type="ARBA" id="ARBA00023203"/>
    </source>
</evidence>
<dbReference type="InterPro" id="IPR011993">
    <property type="entry name" value="PH-like_dom_sf"/>
</dbReference>
<dbReference type="KEGG" id="hro:HELRODRAFT_105641"/>
<accession>T1EDX0</accession>
<dbReference type="SUPFAM" id="SSF50729">
    <property type="entry name" value="PH domain-like"/>
    <property type="match status" value="1"/>
</dbReference>
<dbReference type="GO" id="GO:0012505">
    <property type="term" value="C:endomembrane system"/>
    <property type="evidence" value="ECO:0007669"/>
    <property type="project" value="UniProtKB-SubCell"/>
</dbReference>
<dbReference type="InParanoid" id="T1EDX0"/>
<reference evidence="16 18" key="2">
    <citation type="journal article" date="2013" name="Nature">
        <title>Insights into bilaterian evolution from three spiralian genomes.</title>
        <authorList>
            <person name="Simakov O."/>
            <person name="Marletaz F."/>
            <person name="Cho S.J."/>
            <person name="Edsinger-Gonzales E."/>
            <person name="Havlak P."/>
            <person name="Hellsten U."/>
            <person name="Kuo D.H."/>
            <person name="Larsson T."/>
            <person name="Lv J."/>
            <person name="Arendt D."/>
            <person name="Savage R."/>
            <person name="Osoegawa K."/>
            <person name="de Jong P."/>
            <person name="Grimwood J."/>
            <person name="Chapman J.A."/>
            <person name="Shapiro H."/>
            <person name="Aerts A."/>
            <person name="Otillar R.P."/>
            <person name="Terry A.Y."/>
            <person name="Boore J.L."/>
            <person name="Grigoriev I.V."/>
            <person name="Lindberg D.R."/>
            <person name="Seaver E.C."/>
            <person name="Weisblat D.A."/>
            <person name="Putnam N.H."/>
            <person name="Rokhsar D.S."/>
        </authorList>
    </citation>
    <scope>NUCLEOTIDE SEQUENCE</scope>
</reference>
<dbReference type="EMBL" id="KB095811">
    <property type="protein sequence ID" value="ESO12951.1"/>
    <property type="molecule type" value="Genomic_DNA"/>
</dbReference>
<dbReference type="CDD" id="cd06801">
    <property type="entry name" value="PDZ_syntrophin-like"/>
    <property type="match status" value="1"/>
</dbReference>
<dbReference type="InterPro" id="IPR036034">
    <property type="entry name" value="PDZ_sf"/>
</dbReference>
<evidence type="ECO:0000256" key="4">
    <source>
        <dbReference type="ARBA" id="ARBA00010798"/>
    </source>
</evidence>
<dbReference type="OMA" id="NPQVRKM"/>
<dbReference type="GO" id="GO:0005516">
    <property type="term" value="F:calmodulin binding"/>
    <property type="evidence" value="ECO:0007669"/>
    <property type="project" value="UniProtKB-KW"/>
</dbReference>
<reference evidence="17" key="3">
    <citation type="submission" date="2015-06" db="UniProtKB">
        <authorList>
            <consortium name="EnsemblMetazoa"/>
        </authorList>
    </citation>
    <scope>IDENTIFICATION</scope>
</reference>
<dbReference type="InterPro" id="IPR001478">
    <property type="entry name" value="PDZ"/>
</dbReference>
<dbReference type="GO" id="GO:0003779">
    <property type="term" value="F:actin binding"/>
    <property type="evidence" value="ECO:0007669"/>
    <property type="project" value="UniProtKB-KW"/>
</dbReference>
<evidence type="ECO:0000256" key="11">
    <source>
        <dbReference type="ARBA" id="ARBA00023136"/>
    </source>
</evidence>
<keyword evidence="10" id="KW-0965">Cell junction</keyword>
<sequence>MTLAAPLTSKVEVFIKQQWSQATIQLGKESLTLSLDDPCYGEGSTANGSWDRNACDPHPPPELTGHKRVVKLQKEDSNGLGISIKGGRENKMPILISKIFKNMAADKSKQLYVGDAILSVNGEDLRDARHDDAVRALKKAGRMVELEVKFLWEVIPYFRKSSVLSELGWGSLKSTSSKCSLTAGKQTADISKSIPLMMSYCRLCISIPRGLELLSPDLKCSLTFRFPDDPTTFTWLNALHSCIQSSNVEAVTEANKILRSTSTNPSGDIVQIRHLGWLTEQVNQNVALSSAWKPIFVAITEKDILFYEAAPTSQEEWSNPFLSYSILTTRLVHINSSAFQQQQFQQLHQHYQHLQQQQQQQLPQLVFIDQFYFGLRSGTRYGIEEHIFRVEVQNDLSNWSMALVQGSCSAVELVKELSTAVLWNNMPCRLVLHYENGFTLLGTSPSQLPSSPSAVSMNNPNPEALTMKLLWHYPFDRLVSTDDDGVRLLMLTFSDDRTVELDLDLNPKPLVFILHSFLAAKISRLGLVS</sequence>